<feature type="transmembrane region" description="Helical" evidence="1">
    <location>
        <begin position="361"/>
        <end position="377"/>
    </location>
</feature>
<gene>
    <name evidence="2" type="ORF">EK21DRAFT_87799</name>
</gene>
<feature type="transmembrane region" description="Helical" evidence="1">
    <location>
        <begin position="74"/>
        <end position="96"/>
    </location>
</feature>
<keyword evidence="1" id="KW-0472">Membrane</keyword>
<name>A0A9P4HCX6_9PLEO</name>
<protein>
    <submittedName>
        <fullName evidence="2">Uncharacterized protein</fullName>
    </submittedName>
</protein>
<evidence type="ECO:0000313" key="3">
    <source>
        <dbReference type="Proteomes" id="UP000799777"/>
    </source>
</evidence>
<accession>A0A9P4HCX6</accession>
<evidence type="ECO:0000313" key="2">
    <source>
        <dbReference type="EMBL" id="KAF2031767.1"/>
    </source>
</evidence>
<dbReference type="EMBL" id="ML978178">
    <property type="protein sequence ID" value="KAF2031767.1"/>
    <property type="molecule type" value="Genomic_DNA"/>
</dbReference>
<feature type="transmembrane region" description="Helical" evidence="1">
    <location>
        <begin position="284"/>
        <end position="307"/>
    </location>
</feature>
<feature type="transmembrane region" description="Helical" evidence="1">
    <location>
        <begin position="34"/>
        <end position="53"/>
    </location>
</feature>
<dbReference type="Proteomes" id="UP000799777">
    <property type="component" value="Unassembled WGS sequence"/>
</dbReference>
<feature type="transmembrane region" description="Helical" evidence="1">
    <location>
        <begin position="228"/>
        <end position="250"/>
    </location>
</feature>
<keyword evidence="3" id="KW-1185">Reference proteome</keyword>
<keyword evidence="1" id="KW-1133">Transmembrane helix</keyword>
<comment type="caution">
    <text evidence="2">The sequence shown here is derived from an EMBL/GenBank/DDBJ whole genome shotgun (WGS) entry which is preliminary data.</text>
</comment>
<feature type="transmembrane region" description="Helical" evidence="1">
    <location>
        <begin position="319"/>
        <end position="341"/>
    </location>
</feature>
<keyword evidence="1" id="KW-0812">Transmembrane</keyword>
<sequence length="378" mass="42500">MTTPSNSTTQYLPVPWTITSLDPSEHTCPSPSSLLGTFAAVNGIVSLLAVLFGHRRVVEELTCGYFGRHGSQSWKLLWVVPVGLQLAANACIALLIQRSDGYAANFKITELMLWLTARPRLSWIVLGAFAWKKHTSGSRYPHARPSRTMGVRSTSKFNVNTSYEELRTSPYASPNPSYISTTPSLHPSYTYTNNVNNSQRSLDNPYIHVPSSDHLSSSETDFLHDYPWWSAFMTQFIAEFVLQILALYIMGRTAHYGAVRNYYKIYLPSYWAIPEAARRMYSGALYYLVAGSLFLIFAFLFITWQMLSSKVKRMGKGNTVAIVVSLWFLLISTWLGSWLFWAGFVKLAGDLYCPPKLIQQGVIWTFFSAIGIMLGTGV</sequence>
<organism evidence="2 3">
    <name type="scientific">Setomelanomma holmii</name>
    <dbReference type="NCBI Taxonomy" id="210430"/>
    <lineage>
        <taxon>Eukaryota</taxon>
        <taxon>Fungi</taxon>
        <taxon>Dikarya</taxon>
        <taxon>Ascomycota</taxon>
        <taxon>Pezizomycotina</taxon>
        <taxon>Dothideomycetes</taxon>
        <taxon>Pleosporomycetidae</taxon>
        <taxon>Pleosporales</taxon>
        <taxon>Pleosporineae</taxon>
        <taxon>Phaeosphaeriaceae</taxon>
        <taxon>Setomelanomma</taxon>
    </lineage>
</organism>
<reference evidence="2" key="1">
    <citation type="journal article" date="2020" name="Stud. Mycol.">
        <title>101 Dothideomycetes genomes: a test case for predicting lifestyles and emergence of pathogens.</title>
        <authorList>
            <person name="Haridas S."/>
            <person name="Albert R."/>
            <person name="Binder M."/>
            <person name="Bloem J."/>
            <person name="Labutti K."/>
            <person name="Salamov A."/>
            <person name="Andreopoulos B."/>
            <person name="Baker S."/>
            <person name="Barry K."/>
            <person name="Bills G."/>
            <person name="Bluhm B."/>
            <person name="Cannon C."/>
            <person name="Castanera R."/>
            <person name="Culley D."/>
            <person name="Daum C."/>
            <person name="Ezra D."/>
            <person name="Gonzalez J."/>
            <person name="Henrissat B."/>
            <person name="Kuo A."/>
            <person name="Liang C."/>
            <person name="Lipzen A."/>
            <person name="Lutzoni F."/>
            <person name="Magnuson J."/>
            <person name="Mondo S."/>
            <person name="Nolan M."/>
            <person name="Ohm R."/>
            <person name="Pangilinan J."/>
            <person name="Park H.-J."/>
            <person name="Ramirez L."/>
            <person name="Alfaro M."/>
            <person name="Sun H."/>
            <person name="Tritt A."/>
            <person name="Yoshinaga Y."/>
            <person name="Zwiers L.-H."/>
            <person name="Turgeon B."/>
            <person name="Goodwin S."/>
            <person name="Spatafora J."/>
            <person name="Crous P."/>
            <person name="Grigoriev I."/>
        </authorList>
    </citation>
    <scope>NUCLEOTIDE SEQUENCE</scope>
    <source>
        <strain evidence="2">CBS 110217</strain>
    </source>
</reference>
<dbReference type="AlphaFoldDB" id="A0A9P4HCX6"/>
<dbReference type="OrthoDB" id="3525430at2759"/>
<proteinExistence type="predicted"/>
<evidence type="ECO:0000256" key="1">
    <source>
        <dbReference type="SAM" id="Phobius"/>
    </source>
</evidence>